<keyword evidence="5" id="KW-1185">Reference proteome</keyword>
<dbReference type="InterPro" id="IPR001972">
    <property type="entry name" value="Stomatin_HflK_fam"/>
</dbReference>
<dbReference type="PANTHER" id="PTHR10264">
    <property type="entry name" value="BAND 7 PROTEIN-RELATED"/>
    <property type="match status" value="1"/>
</dbReference>
<dbReference type="InterPro" id="IPR036013">
    <property type="entry name" value="Band_7/SPFH_dom_sf"/>
</dbReference>
<dbReference type="AlphaFoldDB" id="A0A090N006"/>
<evidence type="ECO:0000259" key="3">
    <source>
        <dbReference type="SMART" id="SM00244"/>
    </source>
</evidence>
<dbReference type="GeneID" id="36382221"/>
<dbReference type="GO" id="GO:0009898">
    <property type="term" value="C:cytoplasmic side of plasma membrane"/>
    <property type="evidence" value="ECO:0007669"/>
    <property type="project" value="UniProtKB-ARBA"/>
</dbReference>
<dbReference type="RefSeq" id="XP_024509049.1">
    <property type="nucleotide sequence ID" value="XM_024643373.1"/>
</dbReference>
<evidence type="ECO:0000313" key="7">
    <source>
        <dbReference type="WormBase" id="SRAE_2000449600"/>
    </source>
</evidence>
<dbReference type="Pfam" id="PF01145">
    <property type="entry name" value="Band_7"/>
    <property type="match status" value="1"/>
</dbReference>
<organism evidence="4">
    <name type="scientific">Strongyloides ratti</name>
    <name type="common">Parasitic roundworm</name>
    <dbReference type="NCBI Taxonomy" id="34506"/>
    <lineage>
        <taxon>Eukaryota</taxon>
        <taxon>Metazoa</taxon>
        <taxon>Ecdysozoa</taxon>
        <taxon>Nematoda</taxon>
        <taxon>Chromadorea</taxon>
        <taxon>Rhabditida</taxon>
        <taxon>Tylenchina</taxon>
        <taxon>Panagrolaimomorpha</taxon>
        <taxon>Strongyloidoidea</taxon>
        <taxon>Strongyloididae</taxon>
        <taxon>Strongyloides</taxon>
    </lineage>
</organism>
<dbReference type="InterPro" id="IPR043202">
    <property type="entry name" value="Band-7_stomatin-like"/>
</dbReference>
<sequence length="273" mass="30659">MVNNFNTKNNNFNNSNPGILSEIIIVLAHSLIIITFPLSVWFCFRTINEYERAIVFRLGRILQNSEKGPGLIFINPLIDNYIIMDLRVLSFIVPQQEILSKDSVTVSVDAVVYFRVCDSIKAVTNIEDYKNSTQLLAQTVLRNITGTKTLSELLSYKENISQQLQVILDDATEHWGVQVQRVELKDVCIPESLQRAMAAEGEATREAKARIIAADGEKEASKALKEAADIISENKNAIQLRYLQTLSHIGQDNSTTIIFPFPVEFLSSIKNLA</sequence>
<comment type="similarity">
    <text evidence="1">Belongs to the band 7/mec-2 family.</text>
</comment>
<dbReference type="WBParaSite" id="SRAE_2000449600.1">
    <property type="protein sequence ID" value="SRAE_2000449600.1"/>
    <property type="gene ID" value="WBGene00264728"/>
</dbReference>
<dbReference type="Gene3D" id="6.10.250.2090">
    <property type="match status" value="1"/>
</dbReference>
<name>A0A090N006_STRRB</name>
<dbReference type="Gene3D" id="3.30.479.30">
    <property type="entry name" value="Band 7 domain"/>
    <property type="match status" value="1"/>
</dbReference>
<keyword evidence="2" id="KW-1133">Transmembrane helix</keyword>
<gene>
    <name evidence="4 6 7" type="ORF">SRAE_2000449600</name>
</gene>
<evidence type="ECO:0000256" key="1">
    <source>
        <dbReference type="ARBA" id="ARBA00008164"/>
    </source>
</evidence>
<reference evidence="4 5" key="1">
    <citation type="submission" date="2014-09" db="EMBL/GenBank/DDBJ databases">
        <authorList>
            <person name="Martin A.A."/>
        </authorList>
    </citation>
    <scope>NUCLEOTIDE SEQUENCE</scope>
    <source>
        <strain evidence="5">ED321</strain>
        <strain evidence="4">ED321 Heterogonic</strain>
    </source>
</reference>
<dbReference type="Proteomes" id="UP000035682">
    <property type="component" value="Unplaced"/>
</dbReference>
<accession>A0A090N006</accession>
<dbReference type="STRING" id="34506.A0A090N006"/>
<keyword evidence="2" id="KW-0812">Transmembrane</keyword>
<dbReference type="CTD" id="36382221"/>
<evidence type="ECO:0000313" key="4">
    <source>
        <dbReference type="EMBL" id="CEF69850.1"/>
    </source>
</evidence>
<dbReference type="EMBL" id="LN609529">
    <property type="protein sequence ID" value="CEF69850.1"/>
    <property type="molecule type" value="Genomic_DNA"/>
</dbReference>
<dbReference type="OrthoDB" id="2105077at2759"/>
<evidence type="ECO:0000256" key="2">
    <source>
        <dbReference type="SAM" id="Phobius"/>
    </source>
</evidence>
<dbReference type="PRINTS" id="PR00721">
    <property type="entry name" value="STOMATIN"/>
</dbReference>
<dbReference type="PANTHER" id="PTHR10264:SF19">
    <property type="entry name" value="AT06885P-RELATED"/>
    <property type="match status" value="1"/>
</dbReference>
<evidence type="ECO:0000313" key="6">
    <source>
        <dbReference type="WBParaSite" id="SRAE_2000449600.1"/>
    </source>
</evidence>
<dbReference type="SUPFAM" id="SSF117892">
    <property type="entry name" value="Band 7/SPFH domain"/>
    <property type="match status" value="1"/>
</dbReference>
<dbReference type="InterPro" id="IPR001107">
    <property type="entry name" value="Band_7"/>
</dbReference>
<dbReference type="FunFam" id="3.30.479.30:FF:000004">
    <property type="entry name" value="Putative membrane protease family, stomatin"/>
    <property type="match status" value="1"/>
</dbReference>
<feature type="domain" description="Band 7" evidence="3">
    <location>
        <begin position="42"/>
        <end position="201"/>
    </location>
</feature>
<proteinExistence type="inferred from homology"/>
<keyword evidence="2" id="KW-0472">Membrane</keyword>
<reference evidence="6" key="2">
    <citation type="submission" date="2020-12" db="UniProtKB">
        <authorList>
            <consortium name="WormBaseParasite"/>
        </authorList>
    </citation>
    <scope>IDENTIFICATION</scope>
</reference>
<feature type="transmembrane region" description="Helical" evidence="2">
    <location>
        <begin position="20"/>
        <end position="44"/>
    </location>
</feature>
<evidence type="ECO:0000313" key="5">
    <source>
        <dbReference type="Proteomes" id="UP000035682"/>
    </source>
</evidence>
<protein>
    <submittedName>
        <fullName evidence="4 6">Band 7 protein family and Stomatin family-containing protein</fullName>
    </submittedName>
</protein>
<dbReference type="WormBase" id="SRAE_2000449600">
    <property type="protein sequence ID" value="SRP01638"/>
    <property type="gene ID" value="WBGene00264728"/>
</dbReference>
<dbReference type="SMART" id="SM00244">
    <property type="entry name" value="PHB"/>
    <property type="match status" value="1"/>
</dbReference>